<comment type="cofactor">
    <cofactor evidence="6">
        <name>Zn(2+)</name>
        <dbReference type="ChEBI" id="CHEBI:29105"/>
    </cofactor>
    <text evidence="6">Binds 1 zinc ion per subunit.</text>
</comment>
<comment type="caution">
    <text evidence="8">The sequence shown here is derived from an EMBL/GenBank/DDBJ whole genome shotgun (WGS) entry which is preliminary data.</text>
</comment>
<evidence type="ECO:0000256" key="1">
    <source>
        <dbReference type="ARBA" id="ARBA00022676"/>
    </source>
</evidence>
<comment type="subunit">
    <text evidence="6">Homodimer. Within each dimer, one monomer is responsible for RNA recognition and catalysis, while the other monomer binds to the replacement base PreQ1.</text>
</comment>
<keyword evidence="2 6" id="KW-0808">Transferase</keyword>
<dbReference type="SUPFAM" id="SSF51713">
    <property type="entry name" value="tRNA-guanine transglycosylase"/>
    <property type="match status" value="1"/>
</dbReference>
<comment type="catalytic activity">
    <reaction evidence="6">
        <text>7-aminomethyl-7-carbaguanine + guanosine(34) in tRNA = 7-aminomethyl-7-carbaguanosine(34) in tRNA + guanine</text>
        <dbReference type="Rhea" id="RHEA:24104"/>
        <dbReference type="Rhea" id="RHEA-COMP:10341"/>
        <dbReference type="Rhea" id="RHEA-COMP:10342"/>
        <dbReference type="ChEBI" id="CHEBI:16235"/>
        <dbReference type="ChEBI" id="CHEBI:58703"/>
        <dbReference type="ChEBI" id="CHEBI:74269"/>
        <dbReference type="ChEBI" id="CHEBI:82833"/>
        <dbReference type="EC" id="2.4.2.29"/>
    </reaction>
</comment>
<dbReference type="UniPathway" id="UPA00392"/>
<evidence type="ECO:0000256" key="6">
    <source>
        <dbReference type="HAMAP-Rule" id="MF_00168"/>
    </source>
</evidence>
<evidence type="ECO:0000313" key="8">
    <source>
        <dbReference type="EMBL" id="EKO16937.1"/>
    </source>
</evidence>
<comment type="pathway">
    <text evidence="6">tRNA modification; tRNA-queuosine biosynthesis.</text>
</comment>
<keyword evidence="6" id="KW-0671">Queuosine biosynthesis</keyword>
<keyword evidence="5 6" id="KW-0862">Zinc</keyword>
<dbReference type="NCBIfam" id="TIGR00430">
    <property type="entry name" value="Q_tRNA_tgt"/>
    <property type="match status" value="1"/>
</dbReference>
<dbReference type="AlphaFoldDB" id="A0A0E2BI62"/>
<dbReference type="InterPro" id="IPR002616">
    <property type="entry name" value="tRNA_ribo_trans-like"/>
</dbReference>
<evidence type="ECO:0000256" key="2">
    <source>
        <dbReference type="ARBA" id="ARBA00022679"/>
    </source>
</evidence>
<keyword evidence="4 6" id="KW-0479">Metal-binding</keyword>
<dbReference type="GO" id="GO:0008616">
    <property type="term" value="P:tRNA queuosine(34) biosynthetic process"/>
    <property type="evidence" value="ECO:0007669"/>
    <property type="project" value="UniProtKB-UniRule"/>
</dbReference>
<evidence type="ECO:0000259" key="7">
    <source>
        <dbReference type="Pfam" id="PF01702"/>
    </source>
</evidence>
<dbReference type="PANTHER" id="PTHR43530">
    <property type="entry name" value="QUEUINE TRNA-RIBOSYLTRANSFERASE CATALYTIC SUBUNIT 1"/>
    <property type="match status" value="1"/>
</dbReference>
<feature type="active site" description="Proton acceptor" evidence="6">
    <location>
        <position position="91"/>
    </location>
</feature>
<feature type="binding site" evidence="6">
    <location>
        <position position="306"/>
    </location>
    <ligand>
        <name>Zn(2+)</name>
        <dbReference type="ChEBI" id="CHEBI:29105"/>
    </ligand>
</feature>
<feature type="region of interest" description="RNA binding; important for wobble base 34 recognition" evidence="6">
    <location>
        <begin position="271"/>
        <end position="275"/>
    </location>
</feature>
<feature type="binding site" evidence="6">
    <location>
        <position position="216"/>
    </location>
    <ligand>
        <name>substrate</name>
    </ligand>
</feature>
<feature type="binding site" evidence="6">
    <location>
        <position position="335"/>
    </location>
    <ligand>
        <name>Zn(2+)</name>
        <dbReference type="ChEBI" id="CHEBI:29105"/>
    </ligand>
</feature>
<comment type="function">
    <text evidence="6">Catalyzes the base-exchange of a guanine (G) residue with the queuine precursor 7-aminomethyl-7-deazaguanine (PreQ1) at position 34 (anticodon wobble position) in tRNAs with GU(N) anticodons (tRNA-Asp, -Asn, -His and -Tyr). Catalysis occurs through a double-displacement mechanism. The nucleophile active site attacks the C1' of nucleotide 34 to detach the guanine base from the RNA, forming a covalent enzyme-RNA intermediate. The proton acceptor active site deprotonates the incoming PreQ1, allowing a nucleophilic attack on the C1' of the ribose to form the product. After dissociation, two additional enzymatic reactions on the tRNA convert PreQ1 to queuine (Q), resulting in the hypermodified nucleoside queuosine (7-(((4,5-cis-dihydroxy-2-cyclopenten-1-yl)amino)methyl)-7-deazaguanosine).</text>
</comment>
<gene>
    <name evidence="6 8" type="primary">tgt</name>
    <name evidence="8" type="ORF">LEP1GSC081_0717</name>
</gene>
<feature type="binding site" evidence="6">
    <location>
        <position position="304"/>
    </location>
    <ligand>
        <name>Zn(2+)</name>
        <dbReference type="ChEBI" id="CHEBI:29105"/>
    </ligand>
</feature>
<organism evidence="8 9">
    <name type="scientific">Leptospira kirschneri str. H1</name>
    <dbReference type="NCBI Taxonomy" id="1049966"/>
    <lineage>
        <taxon>Bacteria</taxon>
        <taxon>Pseudomonadati</taxon>
        <taxon>Spirochaetota</taxon>
        <taxon>Spirochaetia</taxon>
        <taxon>Leptospirales</taxon>
        <taxon>Leptospiraceae</taxon>
        <taxon>Leptospira</taxon>
    </lineage>
</organism>
<feature type="region of interest" description="RNA binding" evidence="6">
    <location>
        <begin position="247"/>
        <end position="253"/>
    </location>
</feature>
<dbReference type="GO" id="GO:0008479">
    <property type="term" value="F:tRNA-guanosine(34) queuine transglycosylase activity"/>
    <property type="evidence" value="ECO:0007669"/>
    <property type="project" value="UniProtKB-UniRule"/>
</dbReference>
<dbReference type="GO" id="GO:0046872">
    <property type="term" value="F:metal ion binding"/>
    <property type="evidence" value="ECO:0007669"/>
    <property type="project" value="UniProtKB-KW"/>
</dbReference>
<dbReference type="Pfam" id="PF01702">
    <property type="entry name" value="TGT"/>
    <property type="match status" value="1"/>
</dbReference>
<evidence type="ECO:0000313" key="9">
    <source>
        <dbReference type="Proteomes" id="UP000006253"/>
    </source>
</evidence>
<keyword evidence="3 6" id="KW-0819">tRNA processing</keyword>
<comment type="similarity">
    <text evidence="6">Belongs to the queuine tRNA-ribosyltransferase family.</text>
</comment>
<evidence type="ECO:0000256" key="3">
    <source>
        <dbReference type="ARBA" id="ARBA00022694"/>
    </source>
</evidence>
<name>A0A0E2BI62_9LEPT</name>
<feature type="domain" description="tRNA-guanine(15) transglycosylase-like" evidence="7">
    <location>
        <begin position="13"/>
        <end position="368"/>
    </location>
</feature>
<evidence type="ECO:0000256" key="4">
    <source>
        <dbReference type="ARBA" id="ARBA00022723"/>
    </source>
</evidence>
<dbReference type="PANTHER" id="PTHR43530:SF1">
    <property type="entry name" value="QUEUINE TRNA-RIBOSYLTRANSFERASE CATALYTIC SUBUNIT 1"/>
    <property type="match status" value="1"/>
</dbReference>
<dbReference type="GO" id="GO:0005829">
    <property type="term" value="C:cytosol"/>
    <property type="evidence" value="ECO:0007669"/>
    <property type="project" value="TreeGrafter"/>
</dbReference>
<sequence length="374" mass="42533">MIFQTTSEDTLTRARTGILNLNGIELKTPVFMPVGTRGVVKTLSADDLEELEYSLILGNTYHLYLRPGTSVLDRFGGLKKFSTWKKALLTDSGGYQVFSLNSLFKYEQDGVRFQSHIDGSRHYFTPNSVIDIQRSIGSDIMMVLDDCAPFDSGPERLKQSLDRTHRWAEMSVQYWEKNKNSQHLFGIFQGGIDLDFRLESLNAITSLPFDGIAIGGLSVGEPRKDFIRILNGIATYTDRNRPLYLMGVGTVPDILDGVKNGVDMFDCVLPTRNARNGQVFTTLGKINLRNEKWKNSDFPMDSNCTCKVCKRYSIGYIRHLHHVGEITAFSLSTYHNLHFMKNFLTEIQNSIQKGEFLEIYAKWKNLYEKPEFSG</sequence>
<dbReference type="InterPro" id="IPR036511">
    <property type="entry name" value="TGT-like_sf"/>
</dbReference>
<dbReference type="Gene3D" id="3.20.20.105">
    <property type="entry name" value="Queuine tRNA-ribosyltransferase-like"/>
    <property type="match status" value="1"/>
</dbReference>
<protein>
    <recommendedName>
        <fullName evidence="6">Queuine tRNA-ribosyltransferase</fullName>
        <ecNumber evidence="6">2.4.2.29</ecNumber>
    </recommendedName>
    <alternativeName>
        <fullName evidence="6">Guanine insertion enzyme</fullName>
    </alternativeName>
    <alternativeName>
        <fullName evidence="6">tRNA-guanine transglycosylase</fullName>
    </alternativeName>
</protein>
<keyword evidence="1 6" id="KW-0328">Glycosyltransferase</keyword>
<reference evidence="8 9" key="1">
    <citation type="submission" date="2012-10" db="EMBL/GenBank/DDBJ databases">
        <authorList>
            <person name="Harkins D.M."/>
            <person name="Durkin A.S."/>
            <person name="Brinkac L.M."/>
            <person name="Selengut J.D."/>
            <person name="Sanka R."/>
            <person name="DePew J."/>
            <person name="Purushe J."/>
            <person name="Peacock S.J."/>
            <person name="Thaipadungpanit J."/>
            <person name="Wuthiekanun V.W."/>
            <person name="Day N.P."/>
            <person name="Vinetz J.M."/>
            <person name="Sutton G.G."/>
            <person name="Nelson W.C."/>
            <person name="Fouts D.E."/>
        </authorList>
    </citation>
    <scope>NUCLEOTIDE SEQUENCE [LARGE SCALE GENOMIC DNA]</scope>
    <source>
        <strain evidence="8 9">H1</strain>
    </source>
</reference>
<dbReference type="Proteomes" id="UP000006253">
    <property type="component" value="Unassembled WGS sequence"/>
</dbReference>
<proteinExistence type="inferred from homology"/>
<feature type="binding site" evidence="6">
    <location>
        <begin position="91"/>
        <end position="95"/>
    </location>
    <ligand>
        <name>substrate</name>
    </ligand>
</feature>
<accession>A0A0E2BI62</accession>
<feature type="binding site" evidence="6">
    <location>
        <position position="189"/>
    </location>
    <ligand>
        <name>substrate</name>
    </ligand>
</feature>
<dbReference type="InterPro" id="IPR004803">
    <property type="entry name" value="TGT"/>
</dbReference>
<dbReference type="NCBIfam" id="TIGR00449">
    <property type="entry name" value="tgt_general"/>
    <property type="match status" value="1"/>
</dbReference>
<feature type="binding site" evidence="6">
    <location>
        <position position="309"/>
    </location>
    <ligand>
        <name>Zn(2+)</name>
        <dbReference type="ChEBI" id="CHEBI:29105"/>
    </ligand>
</feature>
<dbReference type="EC" id="2.4.2.29" evidence="6"/>
<dbReference type="HAMAP" id="MF_00168">
    <property type="entry name" value="Q_tRNA_Tgt"/>
    <property type="match status" value="1"/>
</dbReference>
<dbReference type="RefSeq" id="WP_004764580.1">
    <property type="nucleotide sequence ID" value="NZ_AHMY02000017.1"/>
</dbReference>
<dbReference type="EMBL" id="AHMY02000017">
    <property type="protein sequence ID" value="EKO16937.1"/>
    <property type="molecule type" value="Genomic_DNA"/>
</dbReference>
<feature type="active site" description="Nucleophile" evidence="6">
    <location>
        <position position="266"/>
    </location>
</feature>
<feature type="binding site" evidence="6">
    <location>
        <position position="145"/>
    </location>
    <ligand>
        <name>substrate</name>
    </ligand>
</feature>
<evidence type="ECO:0000256" key="5">
    <source>
        <dbReference type="ARBA" id="ARBA00022833"/>
    </source>
</evidence>